<comment type="caution">
    <text evidence="1">The sequence shown here is derived from an EMBL/GenBank/DDBJ whole genome shotgun (WGS) entry which is preliminary data.</text>
</comment>
<protein>
    <submittedName>
        <fullName evidence="1">DUF4198 domain-containing protein</fullName>
    </submittedName>
</protein>
<dbReference type="RefSeq" id="WP_144249729.1">
    <property type="nucleotide sequence ID" value="NZ_VLPK01000003.1"/>
</dbReference>
<sequence length="225" mass="24386">MKAIKFLVLLALLCAGCKKYKGLRDDVKGGLYLRGRLFYKGDYAKADTLSPLPLGGKTVKIGYSGDHGNNYINSTTTDADGYFTFTNLGTDSTYFVFAQDTEDSIGLYGKLIWKLKASLNTTLVMMPSDSLQNGIVYHVTDGTDAVSNCQVCLFRSQSLSSTGNCDLATYTLTTNANGIAYLMNIPTGNYYTLLQFKIDSTKSLKGSDNFNVGLAGIAKRTGVVK</sequence>
<keyword evidence="2" id="KW-1185">Reference proteome</keyword>
<organism evidence="1 2">
    <name type="scientific">Mucilaginibacter corticis</name>
    <dbReference type="NCBI Taxonomy" id="2597670"/>
    <lineage>
        <taxon>Bacteria</taxon>
        <taxon>Pseudomonadati</taxon>
        <taxon>Bacteroidota</taxon>
        <taxon>Sphingobacteriia</taxon>
        <taxon>Sphingobacteriales</taxon>
        <taxon>Sphingobacteriaceae</taxon>
        <taxon>Mucilaginibacter</taxon>
    </lineage>
</organism>
<proteinExistence type="predicted"/>
<name>A0A556MIK5_9SPHI</name>
<reference evidence="1 2" key="1">
    <citation type="submission" date="2019-07" db="EMBL/GenBank/DDBJ databases">
        <authorList>
            <person name="Huq M.A."/>
        </authorList>
    </citation>
    <scope>NUCLEOTIDE SEQUENCE [LARGE SCALE GENOMIC DNA]</scope>
    <source>
        <strain evidence="1 2">MAH-19</strain>
    </source>
</reference>
<accession>A0A556MIK5</accession>
<dbReference type="OrthoDB" id="669007at2"/>
<dbReference type="EMBL" id="VLPK01000003">
    <property type="protein sequence ID" value="TSJ39692.1"/>
    <property type="molecule type" value="Genomic_DNA"/>
</dbReference>
<dbReference type="AlphaFoldDB" id="A0A556MIK5"/>
<evidence type="ECO:0000313" key="1">
    <source>
        <dbReference type="EMBL" id="TSJ39692.1"/>
    </source>
</evidence>
<dbReference type="Proteomes" id="UP000318733">
    <property type="component" value="Unassembled WGS sequence"/>
</dbReference>
<gene>
    <name evidence="1" type="ORF">FO440_18305</name>
</gene>
<evidence type="ECO:0000313" key="2">
    <source>
        <dbReference type="Proteomes" id="UP000318733"/>
    </source>
</evidence>
<dbReference type="SUPFAM" id="SSF117074">
    <property type="entry name" value="Hypothetical protein PA1324"/>
    <property type="match status" value="1"/>
</dbReference>